<gene>
    <name evidence="2" type="ORF">HMPREF9440_01040</name>
</gene>
<dbReference type="HOGENOM" id="CLU_1460587_0_0_4"/>
<reference evidence="2 3" key="1">
    <citation type="submission" date="2011-11" db="EMBL/GenBank/DDBJ databases">
        <authorList>
            <person name="Weinstock G."/>
            <person name="Sodergren E."/>
            <person name="Clifton S."/>
            <person name="Fulton L."/>
            <person name="Fulton B."/>
            <person name="Courtney L."/>
            <person name="Fronick C."/>
            <person name="Harrison M."/>
            <person name="Strong C."/>
            <person name="Farmer C."/>
            <person name="Delahaunty K."/>
            <person name="Markovic C."/>
            <person name="Hall O."/>
            <person name="Minx P."/>
            <person name="Tomlinson C."/>
            <person name="Mitreva M."/>
            <person name="Hou S."/>
            <person name="Chen J."/>
            <person name="Wollam A."/>
            <person name="Pepin K.H."/>
            <person name="Johnson M."/>
            <person name="Bhonagiri V."/>
            <person name="Zhang X."/>
            <person name="Suruliraj S."/>
            <person name="Warren W."/>
            <person name="Chinwalla A."/>
            <person name="Mardis E.R."/>
            <person name="Wilson R.K."/>
        </authorList>
    </citation>
    <scope>NUCLEOTIDE SEQUENCE [LARGE SCALE GENOMIC DNA]</scope>
    <source>
        <strain evidence="2 3">YIT 11816</strain>
    </source>
</reference>
<sequence>MTRLQRPFEGGRLRLGRVVLLHVLGSSEVRQQRGRSLPSPQCVADPREGGSARRRRPGESATFYLSNKPYGKPLSALREAGFGGFMRPTDGRDQKLSMNPRGFSLKNQPRPRVTQRPTPRKSTRREMPSEKENFGGRSRRRAAGGAKKAGRADPLDQPRPEGDPETRGAQPTKASPEEDRRRFVL</sequence>
<feature type="compositionally biased region" description="Basic and acidic residues" evidence="1">
    <location>
        <begin position="175"/>
        <end position="185"/>
    </location>
</feature>
<dbReference type="AlphaFoldDB" id="H3KE77"/>
<proteinExistence type="predicted"/>
<evidence type="ECO:0000256" key="1">
    <source>
        <dbReference type="SAM" id="MobiDB-lite"/>
    </source>
</evidence>
<keyword evidence="3" id="KW-1185">Reference proteome</keyword>
<organism evidence="2 3">
    <name type="scientific">Sutterella parvirubra YIT 11816</name>
    <dbReference type="NCBI Taxonomy" id="762967"/>
    <lineage>
        <taxon>Bacteria</taxon>
        <taxon>Pseudomonadati</taxon>
        <taxon>Pseudomonadota</taxon>
        <taxon>Betaproteobacteria</taxon>
        <taxon>Burkholderiales</taxon>
        <taxon>Sutterellaceae</taxon>
        <taxon>Sutterella</taxon>
    </lineage>
</organism>
<comment type="caution">
    <text evidence="2">The sequence shown here is derived from an EMBL/GenBank/DDBJ whole genome shotgun (WGS) entry which is preliminary data.</text>
</comment>
<protein>
    <submittedName>
        <fullName evidence="2">Uncharacterized protein</fullName>
    </submittedName>
</protein>
<dbReference type="PATRIC" id="fig|762967.3.peg.826"/>
<accession>H3KE77</accession>
<feature type="compositionally biased region" description="Low complexity" evidence="1">
    <location>
        <begin position="108"/>
        <end position="117"/>
    </location>
</feature>
<name>H3KE77_9BURK</name>
<feature type="region of interest" description="Disordered" evidence="1">
    <location>
        <begin position="29"/>
        <end position="185"/>
    </location>
</feature>
<dbReference type="STRING" id="762967.HMPREF9440_01040"/>
<evidence type="ECO:0000313" key="2">
    <source>
        <dbReference type="EMBL" id="EHY31575.1"/>
    </source>
</evidence>
<feature type="compositionally biased region" description="Basic and acidic residues" evidence="1">
    <location>
        <begin position="150"/>
        <end position="166"/>
    </location>
</feature>
<evidence type="ECO:0000313" key="3">
    <source>
        <dbReference type="Proteomes" id="UP000004956"/>
    </source>
</evidence>
<dbReference type="Proteomes" id="UP000004956">
    <property type="component" value="Unassembled WGS sequence"/>
</dbReference>
<feature type="compositionally biased region" description="Basic and acidic residues" evidence="1">
    <location>
        <begin position="124"/>
        <end position="134"/>
    </location>
</feature>
<dbReference type="EMBL" id="AFBQ01000141">
    <property type="protein sequence ID" value="EHY31575.1"/>
    <property type="molecule type" value="Genomic_DNA"/>
</dbReference>